<evidence type="ECO:0008006" key="4">
    <source>
        <dbReference type="Google" id="ProtNLM"/>
    </source>
</evidence>
<keyword evidence="1" id="KW-1133">Transmembrane helix</keyword>
<name>M3A5N3_9PROT</name>
<dbReference type="RefSeq" id="WP_008621898.1">
    <property type="nucleotide sequence ID" value="NZ_AONQ01000105.1"/>
</dbReference>
<organism evidence="2 3">
    <name type="scientific">Paramagnetospirillum caucaseum</name>
    <dbReference type="NCBI Taxonomy" id="1244869"/>
    <lineage>
        <taxon>Bacteria</taxon>
        <taxon>Pseudomonadati</taxon>
        <taxon>Pseudomonadota</taxon>
        <taxon>Alphaproteobacteria</taxon>
        <taxon>Rhodospirillales</taxon>
        <taxon>Magnetospirillaceae</taxon>
        <taxon>Paramagnetospirillum</taxon>
    </lineage>
</organism>
<keyword evidence="1" id="KW-0812">Transmembrane</keyword>
<feature type="transmembrane region" description="Helical" evidence="1">
    <location>
        <begin position="206"/>
        <end position="226"/>
    </location>
</feature>
<feature type="transmembrane region" description="Helical" evidence="1">
    <location>
        <begin position="21"/>
        <end position="42"/>
    </location>
</feature>
<feature type="transmembrane region" description="Helical" evidence="1">
    <location>
        <begin position="436"/>
        <end position="456"/>
    </location>
</feature>
<dbReference type="AlphaFoldDB" id="M3A5N3"/>
<feature type="transmembrane region" description="Helical" evidence="1">
    <location>
        <begin position="313"/>
        <end position="330"/>
    </location>
</feature>
<proteinExistence type="predicted"/>
<evidence type="ECO:0000313" key="2">
    <source>
        <dbReference type="EMBL" id="EME67789.1"/>
    </source>
</evidence>
<gene>
    <name evidence="2" type="ORF">H261_21718</name>
</gene>
<accession>M3A5N3</accession>
<feature type="transmembrane region" description="Helical" evidence="1">
    <location>
        <begin position="181"/>
        <end position="199"/>
    </location>
</feature>
<evidence type="ECO:0000313" key="3">
    <source>
        <dbReference type="Proteomes" id="UP000011744"/>
    </source>
</evidence>
<evidence type="ECO:0000256" key="1">
    <source>
        <dbReference type="SAM" id="Phobius"/>
    </source>
</evidence>
<feature type="transmembrane region" description="Helical" evidence="1">
    <location>
        <begin position="96"/>
        <end position="115"/>
    </location>
</feature>
<keyword evidence="3" id="KW-1185">Reference proteome</keyword>
<comment type="caution">
    <text evidence="2">The sequence shown here is derived from an EMBL/GenBank/DDBJ whole genome shotgun (WGS) entry which is preliminary data.</text>
</comment>
<keyword evidence="1" id="KW-0472">Membrane</keyword>
<dbReference type="STRING" id="1244869.H261_21718"/>
<protein>
    <recommendedName>
        <fullName evidence="4">Glycosyltransferase RgtA/B/C/D-like domain-containing protein</fullName>
    </recommendedName>
</protein>
<dbReference type="OrthoDB" id="7328988at2"/>
<feature type="transmembrane region" description="Helical" evidence="1">
    <location>
        <begin position="463"/>
        <end position="483"/>
    </location>
</feature>
<dbReference type="Proteomes" id="UP000011744">
    <property type="component" value="Unassembled WGS sequence"/>
</dbReference>
<feature type="transmembrane region" description="Helical" evidence="1">
    <location>
        <begin position="232"/>
        <end position="251"/>
    </location>
</feature>
<reference evidence="2 3" key="1">
    <citation type="journal article" date="2014" name="Genome Announc.">
        <title>Draft Genome Sequence of Magnetospirillum sp. Strain SO-1, a Freshwater Magnetotactic Bacterium Isolated from the Ol'khovka River, Russia.</title>
        <authorList>
            <person name="Grouzdev D.S."/>
            <person name="Dziuba M.V."/>
            <person name="Sukhacheva M.S."/>
            <person name="Mardanov A.V."/>
            <person name="Beletskiy A.V."/>
            <person name="Kuznetsov B.B."/>
            <person name="Skryabin K.G."/>
        </authorList>
    </citation>
    <scope>NUCLEOTIDE SEQUENCE [LARGE SCALE GENOMIC DNA]</scope>
    <source>
        <strain evidence="2 3">SO-1</strain>
    </source>
</reference>
<dbReference type="EMBL" id="AONQ01000105">
    <property type="protein sequence ID" value="EME67789.1"/>
    <property type="molecule type" value="Genomic_DNA"/>
</dbReference>
<feature type="transmembrane region" description="Helical" evidence="1">
    <location>
        <begin position="395"/>
        <end position="416"/>
    </location>
</feature>
<sequence>MKLPQFIAGSPAILSQIHLEIGPVVASLTAVAVLAFVGRFLLSRAEPAPAFAAGMGFLVLISTAIGVGGLDLRLALFLAAAAALATLARDRRNLGGWARTALPVTLIAVPLLLLLSDRRGSEWDEFSHWLHAFRYVRETFILPGGPSAPPMPSCCTAYPYGWPMAGLAAMVLSGFSEAVPALLNTLLLVLFAVTLISLARREAAGTVTLPMAAMGFLAATAFSPTFVHKLVFSAYADVATAFLVAMLVLMGERITGSEDNGERGRWSLAFGLAGVALMGVKPGNAALFGCILGGSALLALRRGGLRALLRMHWLPMILLPALCSGLWRWHVDQYLAGREMVILPREHWHVAQIPQILLAMADVASNKGGHFGLSLVMVVLGIRGFIRDRSLFDRLCALAAMLFLGYNLFLLVTYVVVFGDYEALHVASYWRYNTHLGLAMMLPAAVLAGRGLGAVAHTRPIRWLGRAAVVLTLAVPVILASQIRFDHDLTKPFLRQSLHAAGAAMPMGARATVIDPSGSGLSGVMATYEWSGRVKMVSYLSAFSRADLSIVLKQQEADWAFVYSGQARMGLEPVSAALLLHREGTVWNVVEHFPYPGGITPERWP</sequence>
<dbReference type="PATRIC" id="fig|1244869.3.peg.4280"/>